<dbReference type="CDD" id="cd00067">
    <property type="entry name" value="GAL4"/>
    <property type="match status" value="1"/>
</dbReference>
<dbReference type="GO" id="GO:0000978">
    <property type="term" value="F:RNA polymerase II cis-regulatory region sequence-specific DNA binding"/>
    <property type="evidence" value="ECO:0007669"/>
    <property type="project" value="TreeGrafter"/>
</dbReference>
<protein>
    <recommendedName>
        <fullName evidence="7">Zn(2)-C6 fungal-type domain-containing protein</fullName>
    </recommendedName>
</protein>
<dbReference type="InterPro" id="IPR007219">
    <property type="entry name" value="XnlR_reg_dom"/>
</dbReference>
<dbReference type="Pfam" id="PF04082">
    <property type="entry name" value="Fungal_trans"/>
    <property type="match status" value="1"/>
</dbReference>
<proteinExistence type="predicted"/>
<evidence type="ECO:0000313" key="8">
    <source>
        <dbReference type="EMBL" id="VTT74706.1"/>
    </source>
</evidence>
<dbReference type="AlphaFoldDB" id="A0A9Q9RS87"/>
<dbReference type="InterPro" id="IPR001138">
    <property type="entry name" value="Zn2Cys6_DnaBD"/>
</dbReference>
<evidence type="ECO:0000256" key="3">
    <source>
        <dbReference type="ARBA" id="ARBA00023163"/>
    </source>
</evidence>
<keyword evidence="6" id="KW-0732">Signal</keyword>
<dbReference type="Pfam" id="PF00172">
    <property type="entry name" value="Zn_clus"/>
    <property type="match status" value="1"/>
</dbReference>
<dbReference type="PROSITE" id="PS50048">
    <property type="entry name" value="ZN2_CY6_FUNGAL_2"/>
    <property type="match status" value="1"/>
</dbReference>
<evidence type="ECO:0000256" key="6">
    <source>
        <dbReference type="SAM" id="SignalP"/>
    </source>
</evidence>
<gene>
    <name evidence="8" type="ORF">C2S_1892</name>
</gene>
<evidence type="ECO:0000313" key="9">
    <source>
        <dbReference type="Proteomes" id="UP000760494"/>
    </source>
</evidence>
<feature type="domain" description="Zn(2)-C6 fungal-type" evidence="7">
    <location>
        <begin position="196"/>
        <end position="227"/>
    </location>
</feature>
<feature type="signal peptide" evidence="6">
    <location>
        <begin position="1"/>
        <end position="18"/>
    </location>
</feature>
<keyword evidence="3" id="KW-0804">Transcription</keyword>
<dbReference type="SMART" id="SM00066">
    <property type="entry name" value="GAL4"/>
    <property type="match status" value="1"/>
</dbReference>
<keyword evidence="2" id="KW-0805">Transcription regulation</keyword>
<dbReference type="SUPFAM" id="SSF57701">
    <property type="entry name" value="Zn2/Cys6 DNA-binding domain"/>
    <property type="match status" value="1"/>
</dbReference>
<dbReference type="CDD" id="cd12148">
    <property type="entry name" value="fungal_TF_MHR"/>
    <property type="match status" value="1"/>
</dbReference>
<dbReference type="PANTHER" id="PTHR47424:SF5">
    <property type="entry name" value="ZN(II)2CYS6 TRANSCRIPTION FACTOR (EUROFUNG)"/>
    <property type="match status" value="1"/>
</dbReference>
<dbReference type="GO" id="GO:0006351">
    <property type="term" value="P:DNA-templated transcription"/>
    <property type="evidence" value="ECO:0007669"/>
    <property type="project" value="InterPro"/>
</dbReference>
<accession>A0A9Q9RS87</accession>
<dbReference type="GO" id="GO:0000981">
    <property type="term" value="F:DNA-binding transcription factor activity, RNA polymerase II-specific"/>
    <property type="evidence" value="ECO:0007669"/>
    <property type="project" value="InterPro"/>
</dbReference>
<feature type="chain" id="PRO_5040170713" description="Zn(2)-C6 fungal-type domain-containing protein" evidence="6">
    <location>
        <begin position="19"/>
        <end position="843"/>
    </location>
</feature>
<dbReference type="GO" id="GO:0005634">
    <property type="term" value="C:nucleus"/>
    <property type="evidence" value="ECO:0007669"/>
    <property type="project" value="TreeGrafter"/>
</dbReference>
<dbReference type="Proteomes" id="UP000760494">
    <property type="component" value="Unassembled WGS sequence"/>
</dbReference>
<dbReference type="GO" id="GO:0000435">
    <property type="term" value="P:positive regulation of transcription from RNA polymerase II promoter by galactose"/>
    <property type="evidence" value="ECO:0007669"/>
    <property type="project" value="TreeGrafter"/>
</dbReference>
<evidence type="ECO:0000256" key="4">
    <source>
        <dbReference type="ARBA" id="ARBA00023242"/>
    </source>
</evidence>
<feature type="compositionally biased region" description="Polar residues" evidence="5">
    <location>
        <begin position="292"/>
        <end position="305"/>
    </location>
</feature>
<dbReference type="Gene3D" id="4.10.240.10">
    <property type="entry name" value="Zn(2)-C6 fungal-type DNA-binding domain"/>
    <property type="match status" value="1"/>
</dbReference>
<comment type="caution">
    <text evidence="8">The sequence shown here is derived from an EMBL/GenBank/DDBJ whole genome shotgun (WGS) entry which is preliminary data.</text>
</comment>
<dbReference type="InterPro" id="IPR036864">
    <property type="entry name" value="Zn2-C6_fun-type_DNA-bd_sf"/>
</dbReference>
<dbReference type="PROSITE" id="PS00463">
    <property type="entry name" value="ZN2_CY6_FUNGAL_1"/>
    <property type="match status" value="1"/>
</dbReference>
<keyword evidence="1" id="KW-0479">Metal-binding</keyword>
<dbReference type="SMART" id="SM00906">
    <property type="entry name" value="Fungal_trans"/>
    <property type="match status" value="1"/>
</dbReference>
<dbReference type="EMBL" id="CABFJX010000374">
    <property type="protein sequence ID" value="VTT74706.1"/>
    <property type="molecule type" value="Genomic_DNA"/>
</dbReference>
<dbReference type="PANTHER" id="PTHR47424">
    <property type="entry name" value="REGULATORY PROTEIN GAL4"/>
    <property type="match status" value="1"/>
</dbReference>
<evidence type="ECO:0000259" key="7">
    <source>
        <dbReference type="PROSITE" id="PS50048"/>
    </source>
</evidence>
<organism evidence="8 9">
    <name type="scientific">Fusarium fujikuroi</name>
    <name type="common">Bakanae and foot rot disease fungus</name>
    <name type="synonym">Gibberella fujikuroi</name>
    <dbReference type="NCBI Taxonomy" id="5127"/>
    <lineage>
        <taxon>Eukaryota</taxon>
        <taxon>Fungi</taxon>
        <taxon>Dikarya</taxon>
        <taxon>Ascomycota</taxon>
        <taxon>Pezizomycotina</taxon>
        <taxon>Sordariomycetes</taxon>
        <taxon>Hypocreomycetidae</taxon>
        <taxon>Hypocreales</taxon>
        <taxon>Nectriaceae</taxon>
        <taxon>Fusarium</taxon>
        <taxon>Fusarium fujikuroi species complex</taxon>
    </lineage>
</organism>
<dbReference type="InterPro" id="IPR051127">
    <property type="entry name" value="Fungal_SecMet_Regulators"/>
</dbReference>
<evidence type="ECO:0000256" key="1">
    <source>
        <dbReference type="ARBA" id="ARBA00022723"/>
    </source>
</evidence>
<feature type="region of interest" description="Disordered" evidence="5">
    <location>
        <begin position="286"/>
        <end position="321"/>
    </location>
</feature>
<feature type="compositionally biased region" description="Basic and acidic residues" evidence="5">
    <location>
        <begin position="308"/>
        <end position="317"/>
    </location>
</feature>
<name>A0A9Q9RS87_FUSFU</name>
<dbReference type="GO" id="GO:0008270">
    <property type="term" value="F:zinc ion binding"/>
    <property type="evidence" value="ECO:0007669"/>
    <property type="project" value="InterPro"/>
</dbReference>
<reference evidence="8" key="1">
    <citation type="submission" date="2019-05" db="EMBL/GenBank/DDBJ databases">
        <authorList>
            <person name="Piombo E."/>
        </authorList>
    </citation>
    <scope>NUCLEOTIDE SEQUENCE</scope>
    <source>
        <strain evidence="8">C2S</strain>
    </source>
</reference>
<keyword evidence="4" id="KW-0539">Nucleus</keyword>
<evidence type="ECO:0000256" key="2">
    <source>
        <dbReference type="ARBA" id="ARBA00023015"/>
    </source>
</evidence>
<sequence length="843" mass="96116">MKTTFILGTLALALQSHACVTFTTKEDIKAQKNTWAFWNDGQKQCQFNGQGNRPNGLFRDVDDEDYYVILSNDFPILHGQVFKYEYGEFKWNREHGYSHAAPVQARLNRPSSMLEFTVFPQIFTIAPGTEHNTPHSAFVPRTGTFTSTFVLSNLCKQETQFCPASALTMFCTFQGTVESSDSGTLKESKPTRGLHACGNCKRRKIRCDGRKPCNQCESRNLQSRCVYTQQIQRVMPTKRTLENLSRSLKERDAILNRLFPNHSIPQLASLSDQQLREALLHGCSTDKILPSPSDSTPQRSVTQDSQWDEERRERDPLPAEADDVNALSLPFDRQASYLGISSIRAALAAMLQVRPQLRGLLASRQTNINNNIARNEEVRPCYHPSRTLLECPRIKWSSKGQALVDAYFQRIHIFTPMLDETSFRTDYLGSRRQDPPWLALLNMVLAMGSIVSSKSSDRDHCKYYTEAMRHLDLGAFGSSHIETLQALALAGGYYLHYINRPNRGNAILGAAFRMASALGFHREPSYQDGGGDQYEAAEVRRRTWWSLVCLDTWTTTTLGRPSFGRFSPSIDVQFPKLGKDGEERFQQDMGMTTLVENIRFCMIATEIQDSLAVTPVLNAENRDLFDEALVNWHIHLPSILSNDRDCDEPVHLARCIMRWRYWNLRMLLYRPALLDATTNHRTDQEADHVAIEKCQQFSKTTIEDIAKTWLSHQMSGWNAVWFLYQAAMIPLLSMLWKPQSTVVSEWRNQVQTALGLFEEMQNWSLTARCSKGVVSQIFETSCDLMRQGQQSCNELDMNDSECLGQDSCLWADGLEVDDVLNMLCQDWSWDTDCTWIEDGFVDA</sequence>
<evidence type="ECO:0000256" key="5">
    <source>
        <dbReference type="SAM" id="MobiDB-lite"/>
    </source>
</evidence>